<gene>
    <name evidence="3" type="ORF">HDIA_3940</name>
</gene>
<reference evidence="4" key="1">
    <citation type="submission" date="2017-09" db="EMBL/GenBank/DDBJ databases">
        <title>Genome sequence of Nannocystis excedens DSM 71.</title>
        <authorList>
            <person name="Blom J."/>
        </authorList>
    </citation>
    <scope>NUCLEOTIDE SEQUENCE [LARGE SCALE GENOMIC DNA]</scope>
    <source>
        <strain evidence="4">type strain: E19</strain>
    </source>
</reference>
<evidence type="ECO:0000259" key="2">
    <source>
        <dbReference type="PROSITE" id="PS51781"/>
    </source>
</evidence>
<evidence type="ECO:0000313" key="3">
    <source>
        <dbReference type="EMBL" id="SON57481.1"/>
    </source>
</evidence>
<dbReference type="Pfam" id="PF08239">
    <property type="entry name" value="SH3_3"/>
    <property type="match status" value="1"/>
</dbReference>
<keyword evidence="4" id="KW-1185">Reference proteome</keyword>
<dbReference type="KEGG" id="hdi:HDIA_3940"/>
<name>A0A2C9DCM3_9HYPH</name>
<protein>
    <recommendedName>
        <fullName evidence="2">SH3b domain-containing protein</fullName>
    </recommendedName>
</protein>
<dbReference type="AlphaFoldDB" id="A0A2C9DCM3"/>
<dbReference type="Proteomes" id="UP000223606">
    <property type="component" value="Chromosome 1"/>
</dbReference>
<evidence type="ECO:0000313" key="4">
    <source>
        <dbReference type="Proteomes" id="UP000223606"/>
    </source>
</evidence>
<feature type="signal peptide" evidence="1">
    <location>
        <begin position="1"/>
        <end position="27"/>
    </location>
</feature>
<keyword evidence="1" id="KW-0732">Signal</keyword>
<dbReference type="EMBL" id="LT960614">
    <property type="protein sequence ID" value="SON57481.1"/>
    <property type="molecule type" value="Genomic_DNA"/>
</dbReference>
<dbReference type="OrthoDB" id="8074373at2"/>
<feature type="chain" id="PRO_5013152391" description="SH3b domain-containing protein" evidence="1">
    <location>
        <begin position="28"/>
        <end position="233"/>
    </location>
</feature>
<proteinExistence type="predicted"/>
<dbReference type="RefSeq" id="WP_099557727.1">
    <property type="nucleotide sequence ID" value="NZ_LT960614.1"/>
</dbReference>
<feature type="domain" description="SH3b" evidence="2">
    <location>
        <begin position="27"/>
        <end position="91"/>
    </location>
</feature>
<dbReference type="Gene3D" id="2.30.30.40">
    <property type="entry name" value="SH3 Domains"/>
    <property type="match status" value="1"/>
</dbReference>
<accession>A0A2C9DCM3</accession>
<dbReference type="PROSITE" id="PS51781">
    <property type="entry name" value="SH3B"/>
    <property type="match status" value="1"/>
</dbReference>
<organism evidence="3 4">
    <name type="scientific">Hartmannibacter diazotrophicus</name>
    <dbReference type="NCBI Taxonomy" id="1482074"/>
    <lineage>
        <taxon>Bacteria</taxon>
        <taxon>Pseudomonadati</taxon>
        <taxon>Pseudomonadota</taxon>
        <taxon>Alphaproteobacteria</taxon>
        <taxon>Hyphomicrobiales</taxon>
        <taxon>Pleomorphomonadaceae</taxon>
        <taxon>Hartmannibacter</taxon>
    </lineage>
</organism>
<sequence length="233" mass="24525">MFKRLVLALALLATAPVYLASASTASAATPAVATANVNLRAGPSTAYPVVTVVPARAHVVTYGCLANYSWCDISLGTARGWVAAKYVQVVYQGAPVVVTAPVARSVGLAVVAFNKAYWDTYYPAYPWYPRWAAYPPYAVPPPYAPRVQSHSRSVQCVNGTCTGTRSTTGIYGGSANQTRQCANGNCTATRNVVGPYGGTASRTRNCSRGDASCSVTRTGPMGRTGTRTHIFGN</sequence>
<dbReference type="InterPro" id="IPR003646">
    <property type="entry name" value="SH3-like_bac-type"/>
</dbReference>
<evidence type="ECO:0000256" key="1">
    <source>
        <dbReference type="SAM" id="SignalP"/>
    </source>
</evidence>